<feature type="repeat" description="ANK" evidence="3">
    <location>
        <begin position="149"/>
        <end position="181"/>
    </location>
</feature>
<organism evidence="4 5">
    <name type="scientific">Galdieria yellowstonensis</name>
    <dbReference type="NCBI Taxonomy" id="3028027"/>
    <lineage>
        <taxon>Eukaryota</taxon>
        <taxon>Rhodophyta</taxon>
        <taxon>Bangiophyceae</taxon>
        <taxon>Galdieriales</taxon>
        <taxon>Galdieriaceae</taxon>
        <taxon>Galdieria</taxon>
    </lineage>
</organism>
<dbReference type="Gene3D" id="1.25.40.20">
    <property type="entry name" value="Ankyrin repeat-containing domain"/>
    <property type="match status" value="1"/>
</dbReference>
<name>A0AAV9IAY5_9RHOD</name>
<evidence type="ECO:0000313" key="5">
    <source>
        <dbReference type="Proteomes" id="UP001300502"/>
    </source>
</evidence>
<evidence type="ECO:0000256" key="3">
    <source>
        <dbReference type="PROSITE-ProRule" id="PRU00023"/>
    </source>
</evidence>
<accession>A0AAV9IAY5</accession>
<dbReference type="AlphaFoldDB" id="A0AAV9IAY5"/>
<dbReference type="SUPFAM" id="SSF48403">
    <property type="entry name" value="Ankyrin repeat"/>
    <property type="match status" value="1"/>
</dbReference>
<feature type="repeat" description="ANK" evidence="3">
    <location>
        <begin position="111"/>
        <end position="138"/>
    </location>
</feature>
<comment type="caution">
    <text evidence="4">The sequence shown here is derived from an EMBL/GenBank/DDBJ whole genome shotgun (WGS) entry which is preliminary data.</text>
</comment>
<evidence type="ECO:0000313" key="4">
    <source>
        <dbReference type="EMBL" id="KAK4524532.1"/>
    </source>
</evidence>
<evidence type="ECO:0000256" key="1">
    <source>
        <dbReference type="ARBA" id="ARBA00022737"/>
    </source>
</evidence>
<dbReference type="InterPro" id="IPR036770">
    <property type="entry name" value="Ankyrin_rpt-contain_sf"/>
</dbReference>
<dbReference type="PROSITE" id="PS50297">
    <property type="entry name" value="ANK_REP_REGION"/>
    <property type="match status" value="2"/>
</dbReference>
<dbReference type="EMBL" id="JANCYU010000024">
    <property type="protein sequence ID" value="KAK4524532.1"/>
    <property type="molecule type" value="Genomic_DNA"/>
</dbReference>
<protein>
    <submittedName>
        <fullName evidence="4">Uncharacterized protein</fullName>
    </submittedName>
</protein>
<dbReference type="PROSITE" id="PS50088">
    <property type="entry name" value="ANK_REPEAT"/>
    <property type="match status" value="2"/>
</dbReference>
<reference evidence="4 5" key="1">
    <citation type="submission" date="2022-07" db="EMBL/GenBank/DDBJ databases">
        <title>Genome-wide signatures of adaptation to extreme environments.</title>
        <authorList>
            <person name="Cho C.H."/>
            <person name="Yoon H.S."/>
        </authorList>
    </citation>
    <scope>NUCLEOTIDE SEQUENCE [LARGE SCALE GENOMIC DNA]</scope>
    <source>
        <strain evidence="4 5">108.79 E11</strain>
    </source>
</reference>
<sequence length="226" mass="25023">MLAFVNTNLVLQRSLKKSSESFCKQCCFQQRSLLSTKKFRQLRVQICVTNTLFCSFSEAPVDEIDETIKEAQGTELSRADSDLLKFALMGNIVGVQQALAAGAKAGVQDKEGRTALHLAAAIGVPSLCEILLQAAGDLAADCINSTDHLGLTPLHMAAGYCRISTVEYLLSWNPDVNIRNKDGYRPIDLVAKLIEREPKKTLFFVKNQRRAILQEIYDMLKPLSSE</sequence>
<dbReference type="PANTHER" id="PTHR24201">
    <property type="entry name" value="ANK_REP_REGION DOMAIN-CONTAINING PROTEIN"/>
    <property type="match status" value="1"/>
</dbReference>
<keyword evidence="1" id="KW-0677">Repeat</keyword>
<keyword evidence="2 3" id="KW-0040">ANK repeat</keyword>
<evidence type="ECO:0000256" key="2">
    <source>
        <dbReference type="ARBA" id="ARBA00023043"/>
    </source>
</evidence>
<dbReference type="InterPro" id="IPR050776">
    <property type="entry name" value="Ank_Repeat/CDKN_Inhibitor"/>
</dbReference>
<dbReference type="Pfam" id="PF12796">
    <property type="entry name" value="Ank_2"/>
    <property type="match status" value="1"/>
</dbReference>
<dbReference type="InterPro" id="IPR002110">
    <property type="entry name" value="Ankyrin_rpt"/>
</dbReference>
<proteinExistence type="predicted"/>
<dbReference type="SMART" id="SM00248">
    <property type="entry name" value="ANK"/>
    <property type="match status" value="2"/>
</dbReference>
<keyword evidence="5" id="KW-1185">Reference proteome</keyword>
<dbReference type="Proteomes" id="UP001300502">
    <property type="component" value="Unassembled WGS sequence"/>
</dbReference>
<gene>
    <name evidence="4" type="ORF">GAYE_SCF04G2433</name>
</gene>